<name>A0A174B065_FLAPL</name>
<gene>
    <name evidence="1" type="ORF">ERS852411_00723</name>
    <name evidence="4" type="ORF">GKE90_11980</name>
    <name evidence="2" type="ORF">PND83_07890</name>
    <name evidence="3" type="ORF">PNE06_16385</name>
</gene>
<accession>A0A174B065</accession>
<dbReference type="NCBIfam" id="NF047358">
    <property type="entry name" value="TenpIN"/>
    <property type="match status" value="1"/>
</dbReference>
<reference evidence="4 6" key="2">
    <citation type="journal article" date="2019" name="Nat. Med.">
        <title>A library of human gut bacterial isolates paired with longitudinal multiomics data enables mechanistic microbiome research.</title>
        <authorList>
            <person name="Poyet M."/>
            <person name="Groussin M."/>
            <person name="Gibbons S.M."/>
            <person name="Avila-Pacheco J."/>
            <person name="Jiang X."/>
            <person name="Kearney S.M."/>
            <person name="Perrotta A.R."/>
            <person name="Berdy B."/>
            <person name="Zhao S."/>
            <person name="Lieberman T.D."/>
            <person name="Swanson P.K."/>
            <person name="Smith M."/>
            <person name="Roesemann S."/>
            <person name="Alexander J.E."/>
            <person name="Rich S.A."/>
            <person name="Livny J."/>
            <person name="Vlamakis H."/>
            <person name="Clish C."/>
            <person name="Bullock K."/>
            <person name="Deik A."/>
            <person name="Scott J."/>
            <person name="Pierce K.A."/>
            <person name="Xavier R.J."/>
            <person name="Alm E.J."/>
        </authorList>
    </citation>
    <scope>NUCLEOTIDE SEQUENCE [LARGE SCALE GENOMIC DNA]</scope>
    <source>
        <strain evidence="4 6">BIOML-A5</strain>
    </source>
</reference>
<dbReference type="RefSeq" id="WP_009259364.1">
    <property type="nucleotide sequence ID" value="NZ_BAABXT010000001.1"/>
</dbReference>
<evidence type="ECO:0000313" key="1">
    <source>
        <dbReference type="EMBL" id="CUN94227.1"/>
    </source>
</evidence>
<protein>
    <recommendedName>
        <fullName evidence="7">Type III toxin-antitoxin system ToxN/AbiQ family toxin</fullName>
    </recommendedName>
</protein>
<evidence type="ECO:0000313" key="5">
    <source>
        <dbReference type="Proteomes" id="UP000095746"/>
    </source>
</evidence>
<evidence type="ECO:0000313" key="3">
    <source>
        <dbReference type="EMBL" id="MDB7934662.1"/>
    </source>
</evidence>
<dbReference type="AlphaFoldDB" id="A0A174B065"/>
<dbReference type="EMBL" id="JAQLWV010000028">
    <property type="protein sequence ID" value="MDB7934662.1"/>
    <property type="molecule type" value="Genomic_DNA"/>
</dbReference>
<evidence type="ECO:0000313" key="4">
    <source>
        <dbReference type="EMBL" id="MSB49403.1"/>
    </source>
</evidence>
<evidence type="ECO:0008006" key="7">
    <source>
        <dbReference type="Google" id="ProtNLM"/>
    </source>
</evidence>
<evidence type="ECO:0000313" key="6">
    <source>
        <dbReference type="Proteomes" id="UP000429811"/>
    </source>
</evidence>
<dbReference type="EMBL" id="WKPO01000016">
    <property type="protein sequence ID" value="MSB49403.1"/>
    <property type="molecule type" value="Genomic_DNA"/>
</dbReference>
<sequence>MEYIAEIHSLSAKFFTDYPHSQYPEIAVKKNRPYSCLLIEYMDDLFICIPFRSHIRHPHAYHFKSSARSQRSQSGLDYTKSILIKDNAYIDATVPALVDQDEYKETMVNLPRIVQEVFSYISDYRDDLNEVRKLHPREWQRRYGRSTLPYFESFLRNTSASE</sequence>
<dbReference type="CDD" id="cd17493">
    <property type="entry name" value="toxin_TenpN"/>
    <property type="match status" value="1"/>
</dbReference>
<dbReference type="InterPro" id="IPR049929">
    <property type="entry name" value="TenpN-like"/>
</dbReference>
<reference evidence="2" key="3">
    <citation type="submission" date="2023-01" db="EMBL/GenBank/DDBJ databases">
        <title>Human gut microbiome strain richness.</title>
        <authorList>
            <person name="Chen-Liaw A."/>
        </authorList>
    </citation>
    <scope>NUCLEOTIDE SEQUENCE</scope>
    <source>
        <strain evidence="3">1001287st1_F4_1001285I_161205</strain>
        <strain evidence="2">2225st1_A6_2225SCRN_200828</strain>
    </source>
</reference>
<dbReference type="Proteomes" id="UP001211173">
    <property type="component" value="Unassembled WGS sequence"/>
</dbReference>
<reference evidence="1 5" key="1">
    <citation type="submission" date="2015-09" db="EMBL/GenBank/DDBJ databases">
        <authorList>
            <consortium name="Pathogen Informatics"/>
        </authorList>
    </citation>
    <scope>NUCLEOTIDE SEQUENCE [LARGE SCALE GENOMIC DNA]</scope>
    <source>
        <strain evidence="1 5">2789STDY5608854</strain>
    </source>
</reference>
<proteinExistence type="predicted"/>
<dbReference type="Proteomes" id="UP000429811">
    <property type="component" value="Unassembled WGS sequence"/>
</dbReference>
<evidence type="ECO:0000313" key="2">
    <source>
        <dbReference type="EMBL" id="MDB7905890.1"/>
    </source>
</evidence>
<organism evidence="1 5">
    <name type="scientific">Flavonifractor plautii</name>
    <name type="common">Fusobacterium plautii</name>
    <dbReference type="NCBI Taxonomy" id="292800"/>
    <lineage>
        <taxon>Bacteria</taxon>
        <taxon>Bacillati</taxon>
        <taxon>Bacillota</taxon>
        <taxon>Clostridia</taxon>
        <taxon>Eubacteriales</taxon>
        <taxon>Oscillospiraceae</taxon>
        <taxon>Flavonifractor</taxon>
    </lineage>
</organism>
<dbReference type="EMBL" id="JAQLWO010000006">
    <property type="protein sequence ID" value="MDB7905890.1"/>
    <property type="molecule type" value="Genomic_DNA"/>
</dbReference>
<dbReference type="GeneID" id="89522023"/>
<dbReference type="EMBL" id="CYZT01000028">
    <property type="protein sequence ID" value="CUN94227.1"/>
    <property type="molecule type" value="Genomic_DNA"/>
</dbReference>
<dbReference type="Proteomes" id="UP001211006">
    <property type="component" value="Unassembled WGS sequence"/>
</dbReference>
<dbReference type="Proteomes" id="UP000095746">
    <property type="component" value="Unassembled WGS sequence"/>
</dbReference>